<evidence type="ECO:0000313" key="1">
    <source>
        <dbReference type="EMBL" id="CAH1976154.1"/>
    </source>
</evidence>
<dbReference type="AlphaFoldDB" id="A0A9P0KQ88"/>
<protein>
    <recommendedName>
        <fullName evidence="3">Zinc finger BED domain-containing protein 5</fullName>
    </recommendedName>
</protein>
<gene>
    <name evidence="1" type="ORF">ACAOBT_LOCUS11993</name>
</gene>
<comment type="caution">
    <text evidence="1">The sequence shown here is derived from an EMBL/GenBank/DDBJ whole genome shotgun (WGS) entry which is preliminary data.</text>
</comment>
<sequence length="392" mass="43701">MIGEHFGVPEGVMNCVRSPVYGLPNAPDDLQQRFPNCAPRSTRCSVVKFTCFIMDLWLKTGVLKKTAISATDAEMQGSNPNSNMEKENREIAHTEDTELQILRKSESVASLLTSAEVIDCQTSGPSKMSICERKTAKRKYHDSYLDIGFIETNDNKPQCVICGKVLPNSAMFPAKMRRHLEIVHPECKDKPNDFFQRKSSELKNTQKSITFHAQTLSERSLKASYLVSYRIAKAGKPHVIAETLIKPCVKDIVETMMDEKDVKLVTTVPLSNNTISRRIVEMADDVKNTLISRIKGSSFSLQLDESTDVAGLAVLIVFVRFQFGNSFQDLLFCKPLPTSTTGAEIFKLLDEFFVAHDIPWKNCIDVCTDGAKAMTGKTSGVVARIKEKNSNC</sequence>
<dbReference type="OrthoDB" id="10068674at2759"/>
<accession>A0A9P0KQ88</accession>
<dbReference type="EMBL" id="CAKOFQ010006845">
    <property type="protein sequence ID" value="CAH1976154.1"/>
    <property type="molecule type" value="Genomic_DNA"/>
</dbReference>
<name>A0A9P0KQ88_ACAOB</name>
<proteinExistence type="predicted"/>
<keyword evidence="2" id="KW-1185">Reference proteome</keyword>
<dbReference type="Proteomes" id="UP001152888">
    <property type="component" value="Unassembled WGS sequence"/>
</dbReference>
<organism evidence="1 2">
    <name type="scientific">Acanthoscelides obtectus</name>
    <name type="common">Bean weevil</name>
    <name type="synonym">Bruchus obtectus</name>
    <dbReference type="NCBI Taxonomy" id="200917"/>
    <lineage>
        <taxon>Eukaryota</taxon>
        <taxon>Metazoa</taxon>
        <taxon>Ecdysozoa</taxon>
        <taxon>Arthropoda</taxon>
        <taxon>Hexapoda</taxon>
        <taxon>Insecta</taxon>
        <taxon>Pterygota</taxon>
        <taxon>Neoptera</taxon>
        <taxon>Endopterygota</taxon>
        <taxon>Coleoptera</taxon>
        <taxon>Polyphaga</taxon>
        <taxon>Cucujiformia</taxon>
        <taxon>Chrysomeloidea</taxon>
        <taxon>Chrysomelidae</taxon>
        <taxon>Bruchinae</taxon>
        <taxon>Bruchini</taxon>
        <taxon>Acanthoscelides</taxon>
    </lineage>
</organism>
<evidence type="ECO:0000313" key="2">
    <source>
        <dbReference type="Proteomes" id="UP001152888"/>
    </source>
</evidence>
<evidence type="ECO:0008006" key="3">
    <source>
        <dbReference type="Google" id="ProtNLM"/>
    </source>
</evidence>
<reference evidence="1" key="1">
    <citation type="submission" date="2022-03" db="EMBL/GenBank/DDBJ databases">
        <authorList>
            <person name="Sayadi A."/>
        </authorList>
    </citation>
    <scope>NUCLEOTIDE SEQUENCE</scope>
</reference>
<dbReference type="PANTHER" id="PTHR45913:SF19">
    <property type="entry name" value="LOW QUALITY PROTEIN: ZINC FINGER BED DOMAIN-CONTAINING PROTEIN 5-LIKE"/>
    <property type="match status" value="1"/>
</dbReference>
<dbReference type="PANTHER" id="PTHR45913">
    <property type="entry name" value="EPM2A-INTERACTING PROTEIN 1"/>
    <property type="match status" value="1"/>
</dbReference>